<evidence type="ECO:0000256" key="2">
    <source>
        <dbReference type="SAM" id="Phobius"/>
    </source>
</evidence>
<feature type="region of interest" description="Disordered" evidence="1">
    <location>
        <begin position="1"/>
        <end position="20"/>
    </location>
</feature>
<dbReference type="RefSeq" id="WP_249587799.1">
    <property type="nucleotide sequence ID" value="NZ_BAAAQL010000029.1"/>
</dbReference>
<dbReference type="EMBL" id="CP097289">
    <property type="protein sequence ID" value="UQT56334.1"/>
    <property type="molecule type" value="Genomic_DNA"/>
</dbReference>
<accession>A0ABY4PTT5</accession>
<protein>
    <submittedName>
        <fullName evidence="3">Uncharacterized protein</fullName>
    </submittedName>
</protein>
<feature type="transmembrane region" description="Helical" evidence="2">
    <location>
        <begin position="86"/>
        <end position="106"/>
    </location>
</feature>
<proteinExistence type="predicted"/>
<gene>
    <name evidence="3" type="ORF">M4V62_15185</name>
</gene>
<keyword evidence="2" id="KW-0812">Transmembrane</keyword>
<feature type="compositionally biased region" description="Polar residues" evidence="1">
    <location>
        <begin position="1"/>
        <end position="11"/>
    </location>
</feature>
<dbReference type="Proteomes" id="UP000829992">
    <property type="component" value="Chromosome"/>
</dbReference>
<evidence type="ECO:0000313" key="3">
    <source>
        <dbReference type="EMBL" id="UQT56334.1"/>
    </source>
</evidence>
<organism evidence="3 4">
    <name type="scientific">Streptomyces durmitorensis</name>
    <dbReference type="NCBI Taxonomy" id="319947"/>
    <lineage>
        <taxon>Bacteria</taxon>
        <taxon>Bacillati</taxon>
        <taxon>Actinomycetota</taxon>
        <taxon>Actinomycetes</taxon>
        <taxon>Kitasatosporales</taxon>
        <taxon>Streptomycetaceae</taxon>
        <taxon>Streptomyces</taxon>
    </lineage>
</organism>
<feature type="transmembrane region" description="Helical" evidence="2">
    <location>
        <begin position="112"/>
        <end position="129"/>
    </location>
</feature>
<keyword evidence="2" id="KW-1133">Transmembrane helix</keyword>
<evidence type="ECO:0000256" key="1">
    <source>
        <dbReference type="SAM" id="MobiDB-lite"/>
    </source>
</evidence>
<evidence type="ECO:0000313" key="4">
    <source>
        <dbReference type="Proteomes" id="UP000829992"/>
    </source>
</evidence>
<keyword evidence="2" id="KW-0472">Membrane</keyword>
<name>A0ABY4PTT5_9ACTN</name>
<reference evidence="3 4" key="1">
    <citation type="submission" date="2022-05" db="EMBL/GenBank/DDBJ databases">
        <authorList>
            <person name="Zhou X."/>
            <person name="Li K."/>
            <person name="Man Y."/>
        </authorList>
    </citation>
    <scope>NUCLEOTIDE SEQUENCE [LARGE SCALE GENOMIC DNA]</scope>
    <source>
        <strain evidence="3 4">MS405</strain>
    </source>
</reference>
<feature type="transmembrane region" description="Helical" evidence="2">
    <location>
        <begin position="55"/>
        <end position="74"/>
    </location>
</feature>
<keyword evidence="4" id="KW-1185">Reference proteome</keyword>
<sequence>MSPRTARTQRPSRSETRAEGNKAVAVGRVLGDFVISLVLGDGLKNAVGDASTWRVWNWPPFLIVLGLGTTALVIAPGGPQSQYAGVYVLLGLALLLAGARIVGIVAPSATKALVSALSVLLAVGALLWVDRLTEHGEVDVTGRAEISRGPVENGDLLSVVVADAPSRTHLRLALMVRDAVPDAQSCTPETRLTVALRGAGANSAHTDVRAGQAVDLPLGGAHGALRVDVTVHTDPGCRMTVSVDDAVLHG</sequence>